<dbReference type="SUPFAM" id="SSF51206">
    <property type="entry name" value="cAMP-binding domain-like"/>
    <property type="match status" value="1"/>
</dbReference>
<dbReference type="Gene3D" id="1.10.10.10">
    <property type="entry name" value="Winged helix-like DNA-binding domain superfamily/Winged helix DNA-binding domain"/>
    <property type="match status" value="1"/>
</dbReference>
<dbReference type="InterPro" id="IPR018490">
    <property type="entry name" value="cNMP-bd_dom_sf"/>
</dbReference>
<keyword evidence="1" id="KW-0805">Transcription regulation</keyword>
<dbReference type="InterPro" id="IPR036388">
    <property type="entry name" value="WH-like_DNA-bd_sf"/>
</dbReference>
<evidence type="ECO:0000313" key="6">
    <source>
        <dbReference type="Proteomes" id="UP000824041"/>
    </source>
</evidence>
<proteinExistence type="predicted"/>
<dbReference type="Proteomes" id="UP000824041">
    <property type="component" value="Unassembled WGS sequence"/>
</dbReference>
<dbReference type="Gene3D" id="2.60.120.10">
    <property type="entry name" value="Jelly Rolls"/>
    <property type="match status" value="1"/>
</dbReference>
<dbReference type="PROSITE" id="PS51063">
    <property type="entry name" value="HTH_CRP_2"/>
    <property type="match status" value="1"/>
</dbReference>
<keyword evidence="2" id="KW-0238">DNA-binding</keyword>
<evidence type="ECO:0000259" key="4">
    <source>
        <dbReference type="PROSITE" id="PS51063"/>
    </source>
</evidence>
<dbReference type="SMART" id="SM00419">
    <property type="entry name" value="HTH_CRP"/>
    <property type="match status" value="1"/>
</dbReference>
<dbReference type="GO" id="GO:0003677">
    <property type="term" value="F:DNA binding"/>
    <property type="evidence" value="ECO:0007669"/>
    <property type="project" value="UniProtKB-KW"/>
</dbReference>
<protein>
    <submittedName>
        <fullName evidence="5">Crp/Fnr family transcriptional regulator</fullName>
    </submittedName>
</protein>
<dbReference type="PANTHER" id="PTHR24567:SF26">
    <property type="entry name" value="REGULATORY PROTEIN YEIL"/>
    <property type="match status" value="1"/>
</dbReference>
<dbReference type="CDD" id="cd00038">
    <property type="entry name" value="CAP_ED"/>
    <property type="match status" value="1"/>
</dbReference>
<dbReference type="Pfam" id="PF13545">
    <property type="entry name" value="HTH_Crp_2"/>
    <property type="match status" value="1"/>
</dbReference>
<dbReference type="SUPFAM" id="SSF46785">
    <property type="entry name" value="Winged helix' DNA-binding domain"/>
    <property type="match status" value="1"/>
</dbReference>
<name>A0A9D2DUE4_9FIRM</name>
<reference evidence="5" key="2">
    <citation type="submission" date="2021-04" db="EMBL/GenBank/DDBJ databases">
        <authorList>
            <person name="Gilroy R."/>
        </authorList>
    </citation>
    <scope>NUCLEOTIDE SEQUENCE</scope>
    <source>
        <strain evidence="5">14324</strain>
    </source>
</reference>
<evidence type="ECO:0000256" key="2">
    <source>
        <dbReference type="ARBA" id="ARBA00023125"/>
    </source>
</evidence>
<keyword evidence="3" id="KW-0804">Transcription</keyword>
<feature type="domain" description="HTH crp-type" evidence="4">
    <location>
        <begin position="151"/>
        <end position="217"/>
    </location>
</feature>
<dbReference type="InterPro" id="IPR050397">
    <property type="entry name" value="Env_Response_Regulators"/>
</dbReference>
<evidence type="ECO:0000313" key="5">
    <source>
        <dbReference type="EMBL" id="HIZ23283.1"/>
    </source>
</evidence>
<dbReference type="InterPro" id="IPR012318">
    <property type="entry name" value="HTH_CRP"/>
</dbReference>
<dbReference type="PANTHER" id="PTHR24567">
    <property type="entry name" value="CRP FAMILY TRANSCRIPTIONAL REGULATORY PROTEIN"/>
    <property type="match status" value="1"/>
</dbReference>
<reference evidence="5" key="1">
    <citation type="journal article" date="2021" name="PeerJ">
        <title>Extensive microbial diversity within the chicken gut microbiome revealed by metagenomics and culture.</title>
        <authorList>
            <person name="Gilroy R."/>
            <person name="Ravi A."/>
            <person name="Getino M."/>
            <person name="Pursley I."/>
            <person name="Horton D.L."/>
            <person name="Alikhan N.F."/>
            <person name="Baker D."/>
            <person name="Gharbi K."/>
            <person name="Hall N."/>
            <person name="Watson M."/>
            <person name="Adriaenssens E.M."/>
            <person name="Foster-Nyarko E."/>
            <person name="Jarju S."/>
            <person name="Secka A."/>
            <person name="Antonio M."/>
            <person name="Oren A."/>
            <person name="Chaudhuri R.R."/>
            <person name="La Ragione R."/>
            <person name="Hildebrand F."/>
            <person name="Pallen M.J."/>
        </authorList>
    </citation>
    <scope>NUCLEOTIDE SEQUENCE</scope>
    <source>
        <strain evidence="5">14324</strain>
    </source>
</reference>
<dbReference type="Pfam" id="PF00027">
    <property type="entry name" value="cNMP_binding"/>
    <property type="match status" value="1"/>
</dbReference>
<evidence type="ECO:0000256" key="3">
    <source>
        <dbReference type="ARBA" id="ARBA00023163"/>
    </source>
</evidence>
<dbReference type="InterPro" id="IPR014710">
    <property type="entry name" value="RmlC-like_jellyroll"/>
</dbReference>
<dbReference type="AlphaFoldDB" id="A0A9D2DUE4"/>
<dbReference type="InterPro" id="IPR000595">
    <property type="entry name" value="cNMP-bd_dom"/>
</dbReference>
<accession>A0A9D2DUE4</accession>
<organism evidence="5 6">
    <name type="scientific">Candidatus Blautia faecigallinarum</name>
    <dbReference type="NCBI Taxonomy" id="2838488"/>
    <lineage>
        <taxon>Bacteria</taxon>
        <taxon>Bacillati</taxon>
        <taxon>Bacillota</taxon>
        <taxon>Clostridia</taxon>
        <taxon>Lachnospirales</taxon>
        <taxon>Lachnospiraceae</taxon>
        <taxon>Blautia</taxon>
    </lineage>
</organism>
<dbReference type="GO" id="GO:0005829">
    <property type="term" value="C:cytosol"/>
    <property type="evidence" value="ECO:0007669"/>
    <property type="project" value="TreeGrafter"/>
</dbReference>
<dbReference type="GO" id="GO:0003700">
    <property type="term" value="F:DNA-binding transcription factor activity"/>
    <property type="evidence" value="ECO:0007669"/>
    <property type="project" value="TreeGrafter"/>
</dbReference>
<comment type="caution">
    <text evidence="5">The sequence shown here is derived from an EMBL/GenBank/DDBJ whole genome shotgun (WGS) entry which is preliminary data.</text>
</comment>
<dbReference type="EMBL" id="DXBU01000144">
    <property type="protein sequence ID" value="HIZ23283.1"/>
    <property type="molecule type" value="Genomic_DNA"/>
</dbReference>
<evidence type="ECO:0000256" key="1">
    <source>
        <dbReference type="ARBA" id="ARBA00023015"/>
    </source>
</evidence>
<sequence>MNAEEYRNFFQSFPFWEHMSEKEQELVLSHVRQAHYPAGSAVQSAEQHCLGTVFLLKGILRVYLLSAQGKEATLYRLREGDVCTLSASCMLSAVTFDVQIDAETDCELLVIPAGIYSQLMKENIYVENFTYKLTTEHFSDVIAGIERTFFLTLPQRIAAFLLDEAAEAGSDSVAVTQESLARSIGSAREAVSRALKQLSGAGCIEVSRGGIRILDKTKLYHMLNTF</sequence>
<dbReference type="InterPro" id="IPR036390">
    <property type="entry name" value="WH_DNA-bd_sf"/>
</dbReference>
<gene>
    <name evidence="5" type="ORF">IAA21_10885</name>
</gene>